<sequence length="457" mass="49572">MTKDMTNGNPTKLILFFSIPLLIGNIFQQLYSMVDTIIVGRFLGIQSLAAVGATGSIFFLIIGFIVGIASGFSVIVSQKFGANDEEGVKNSVATSIMLCIIITIIITTLSLLFSKTMLNLLNTPEDIINSANAYISIIYAGIGATFFYNMISGILRALGDSKTPLYFLIISSILNIILDLVFILNLSMGVAGAAYATVISQAISGILCLIYVYKKFPILRLKKHNWKFDRKFAMEHLNIGLPMALQFSITAIGVMVIQRSLNAFGSTIIAAYTASSKVEQLVMQPAITFGITMATYSGQNLGAGKIHRIKEGVKKCCIISTIISVIAGIIVVLFGKSFTKLFIDTPDPNVLAASQHYLNIVSVFFIFLGLLFIYRNTLQGIGDGFVPMMAGVAELLVRVIVAFTLPTIIGYTGICLASPIAWIAACIPLAIKYYKTINKMSINNLDYSKTESTQLLG</sequence>
<keyword evidence="7" id="KW-1003">Cell membrane</keyword>
<evidence type="ECO:0000256" key="12">
    <source>
        <dbReference type="ARBA" id="ARBA00031636"/>
    </source>
</evidence>
<dbReference type="InterPro" id="IPR002528">
    <property type="entry name" value="MATE_fam"/>
</dbReference>
<evidence type="ECO:0000256" key="3">
    <source>
        <dbReference type="ARBA" id="ARBA00010199"/>
    </source>
</evidence>
<gene>
    <name evidence="13" type="ORF">EXM65_10055</name>
</gene>
<dbReference type="PIRSF" id="PIRSF006603">
    <property type="entry name" value="DinF"/>
    <property type="match status" value="1"/>
</dbReference>
<evidence type="ECO:0000256" key="6">
    <source>
        <dbReference type="ARBA" id="ARBA00022449"/>
    </source>
</evidence>
<comment type="subcellular location">
    <subcellularLocation>
        <location evidence="2">Cell membrane</location>
        <topology evidence="2">Multi-pass membrane protein</topology>
    </subcellularLocation>
</comment>
<evidence type="ECO:0000256" key="1">
    <source>
        <dbReference type="ARBA" id="ARBA00003408"/>
    </source>
</evidence>
<dbReference type="InterPro" id="IPR050222">
    <property type="entry name" value="MATE_MdtK"/>
</dbReference>
<evidence type="ECO:0000256" key="9">
    <source>
        <dbReference type="ARBA" id="ARBA00022989"/>
    </source>
</evidence>
<keyword evidence="9" id="KW-1133">Transmembrane helix</keyword>
<evidence type="ECO:0000256" key="2">
    <source>
        <dbReference type="ARBA" id="ARBA00004651"/>
    </source>
</evidence>
<organism evidence="13 14">
    <name type="scientific">Clostridium botulinum</name>
    <dbReference type="NCBI Taxonomy" id="1491"/>
    <lineage>
        <taxon>Bacteria</taxon>
        <taxon>Bacillati</taxon>
        <taxon>Bacillota</taxon>
        <taxon>Clostridia</taxon>
        <taxon>Eubacteriales</taxon>
        <taxon>Clostridiaceae</taxon>
        <taxon>Clostridium</taxon>
    </lineage>
</organism>
<dbReference type="GO" id="GO:0042910">
    <property type="term" value="F:xenobiotic transmembrane transporter activity"/>
    <property type="evidence" value="ECO:0007669"/>
    <property type="project" value="InterPro"/>
</dbReference>
<protein>
    <recommendedName>
        <fullName evidence="4">Probable multidrug resistance protein NorM</fullName>
    </recommendedName>
    <alternativeName>
        <fullName evidence="12">Multidrug-efflux transporter</fullName>
    </alternativeName>
</protein>
<accession>A0A6M0SPP8</accession>
<evidence type="ECO:0000256" key="7">
    <source>
        <dbReference type="ARBA" id="ARBA00022475"/>
    </source>
</evidence>
<dbReference type="AlphaFoldDB" id="A0A6M0SPP8"/>
<dbReference type="Pfam" id="PF01554">
    <property type="entry name" value="MatE"/>
    <property type="match status" value="2"/>
</dbReference>
<evidence type="ECO:0000256" key="10">
    <source>
        <dbReference type="ARBA" id="ARBA00023065"/>
    </source>
</evidence>
<dbReference type="EMBL" id="SGKU01000025">
    <property type="protein sequence ID" value="NFA42907.1"/>
    <property type="molecule type" value="Genomic_DNA"/>
</dbReference>
<evidence type="ECO:0000313" key="13">
    <source>
        <dbReference type="EMBL" id="NFA42907.1"/>
    </source>
</evidence>
<comment type="function">
    <text evidence="1">Multidrug efflux pump.</text>
</comment>
<keyword evidence="11" id="KW-0472">Membrane</keyword>
<dbReference type="Proteomes" id="UP000472355">
    <property type="component" value="Unassembled WGS sequence"/>
</dbReference>
<comment type="caution">
    <text evidence="13">The sequence shown here is derived from an EMBL/GenBank/DDBJ whole genome shotgun (WGS) entry which is preliminary data.</text>
</comment>
<keyword evidence="5" id="KW-0813">Transport</keyword>
<name>A0A6M0SPP8_CLOBO</name>
<dbReference type="PANTHER" id="PTHR43298:SF2">
    <property type="entry name" value="FMN_FAD EXPORTER YEEO-RELATED"/>
    <property type="match status" value="1"/>
</dbReference>
<keyword evidence="8" id="KW-0812">Transmembrane</keyword>
<dbReference type="CDD" id="cd13138">
    <property type="entry name" value="MATE_yoeA_like"/>
    <property type="match status" value="1"/>
</dbReference>
<dbReference type="NCBIfam" id="TIGR00797">
    <property type="entry name" value="matE"/>
    <property type="match status" value="1"/>
</dbReference>
<reference evidence="13 14" key="1">
    <citation type="submission" date="2019-02" db="EMBL/GenBank/DDBJ databases">
        <title>Genome sequencing of Clostridium botulinum clinical isolates.</title>
        <authorList>
            <person name="Brunt J."/>
            <person name="Van Vliet A.H.M."/>
            <person name="Stringer S.C."/>
            <person name="Grant K.A."/>
            <person name="Carter A.C."/>
            <person name="Peck M.W."/>
        </authorList>
    </citation>
    <scope>NUCLEOTIDE SEQUENCE [LARGE SCALE GENOMIC DNA]</scope>
    <source>
        <strain evidence="13 14">H113700579</strain>
    </source>
</reference>
<dbReference type="GO" id="GO:0006811">
    <property type="term" value="P:monoatomic ion transport"/>
    <property type="evidence" value="ECO:0007669"/>
    <property type="project" value="UniProtKB-KW"/>
</dbReference>
<evidence type="ECO:0000256" key="5">
    <source>
        <dbReference type="ARBA" id="ARBA00022448"/>
    </source>
</evidence>
<dbReference type="GO" id="GO:0005886">
    <property type="term" value="C:plasma membrane"/>
    <property type="evidence" value="ECO:0007669"/>
    <property type="project" value="UniProtKB-SubCell"/>
</dbReference>
<comment type="similarity">
    <text evidence="3">Belongs to the multi antimicrobial extrusion (MATE) (TC 2.A.66.1) family.</text>
</comment>
<keyword evidence="6" id="KW-0050">Antiport</keyword>
<evidence type="ECO:0000256" key="11">
    <source>
        <dbReference type="ARBA" id="ARBA00023136"/>
    </source>
</evidence>
<keyword evidence="10" id="KW-0406">Ion transport</keyword>
<dbReference type="GO" id="GO:0015297">
    <property type="term" value="F:antiporter activity"/>
    <property type="evidence" value="ECO:0007669"/>
    <property type="project" value="UniProtKB-KW"/>
</dbReference>
<evidence type="ECO:0000313" key="14">
    <source>
        <dbReference type="Proteomes" id="UP000472355"/>
    </source>
</evidence>
<dbReference type="InterPro" id="IPR048279">
    <property type="entry name" value="MdtK-like"/>
</dbReference>
<evidence type="ECO:0000256" key="8">
    <source>
        <dbReference type="ARBA" id="ARBA00022692"/>
    </source>
</evidence>
<evidence type="ECO:0000256" key="4">
    <source>
        <dbReference type="ARBA" id="ARBA00020268"/>
    </source>
</evidence>
<dbReference type="RefSeq" id="WP_061313064.1">
    <property type="nucleotide sequence ID" value="NZ_JACBDC010000002.1"/>
</dbReference>
<dbReference type="PANTHER" id="PTHR43298">
    <property type="entry name" value="MULTIDRUG RESISTANCE PROTEIN NORM-RELATED"/>
    <property type="match status" value="1"/>
</dbReference>
<proteinExistence type="inferred from homology"/>